<evidence type="ECO:0000313" key="10">
    <source>
        <dbReference type="EMBL" id="MDT0343986.1"/>
    </source>
</evidence>
<evidence type="ECO:0000256" key="6">
    <source>
        <dbReference type="ARBA" id="ARBA00023136"/>
    </source>
</evidence>
<evidence type="ECO:0000256" key="7">
    <source>
        <dbReference type="SAM" id="Phobius"/>
    </source>
</evidence>
<dbReference type="EMBL" id="JAVREL010000008">
    <property type="protein sequence ID" value="MDT0343986.1"/>
    <property type="molecule type" value="Genomic_DNA"/>
</dbReference>
<dbReference type="InterPro" id="IPR003439">
    <property type="entry name" value="ABC_transporter-like_ATP-bd"/>
</dbReference>
<evidence type="ECO:0000256" key="1">
    <source>
        <dbReference type="ARBA" id="ARBA00004651"/>
    </source>
</evidence>
<accession>A0ABU2MQS7</accession>
<organism evidence="10 11">
    <name type="scientific">Streptomyces litchfieldiae</name>
    <dbReference type="NCBI Taxonomy" id="3075543"/>
    <lineage>
        <taxon>Bacteria</taxon>
        <taxon>Bacillati</taxon>
        <taxon>Actinomycetota</taxon>
        <taxon>Actinomycetes</taxon>
        <taxon>Kitasatosporales</taxon>
        <taxon>Streptomycetaceae</taxon>
        <taxon>Streptomyces</taxon>
    </lineage>
</organism>
<comment type="caution">
    <text evidence="10">The sequence shown here is derived from an EMBL/GenBank/DDBJ whole genome shotgun (WGS) entry which is preliminary data.</text>
</comment>
<gene>
    <name evidence="10" type="ORF">RM590_15365</name>
</gene>
<dbReference type="InterPro" id="IPR011527">
    <property type="entry name" value="ABC1_TM_dom"/>
</dbReference>
<dbReference type="Proteomes" id="UP001183246">
    <property type="component" value="Unassembled WGS sequence"/>
</dbReference>
<dbReference type="InterPro" id="IPR036640">
    <property type="entry name" value="ABC1_TM_sf"/>
</dbReference>
<dbReference type="PROSITE" id="PS50929">
    <property type="entry name" value="ABC_TM1F"/>
    <property type="match status" value="1"/>
</dbReference>
<feature type="transmembrane region" description="Helical" evidence="7">
    <location>
        <begin position="141"/>
        <end position="159"/>
    </location>
</feature>
<keyword evidence="5 7" id="KW-1133">Transmembrane helix</keyword>
<dbReference type="Pfam" id="PF00005">
    <property type="entry name" value="ABC_tran"/>
    <property type="match status" value="1"/>
</dbReference>
<comment type="subcellular location">
    <subcellularLocation>
        <location evidence="1">Cell membrane</location>
        <topology evidence="1">Multi-pass membrane protein</topology>
    </subcellularLocation>
</comment>
<sequence>MTERPAAGDAVPRRRYFSLWFELLRLSWRRAPWLTACQFVIPALMVAAVAGSALALRGAVDSALRGAGGPAVAWAVGAGLAGTALMVLGAFDINTAGILIGKVAVLDVNPRVYGDIATLEGLEHLERTDYLDRLTVVRNSAWESVLSLWSANGVLFAVLELVVTLFLLGTVNPYLLLLLVFAALPLWFDQRGTRAIIRAETATAAPFRLQRELFDLGTDAAAGKEIRVSGAGAELARRQAAAWNEAMAGRYRARLAAALWKLGGWSVFTLGFGAGLALIVVQVRRGDGSPGDIVLAITVAASLRQSVFTGVHYTTNVARAGRLIEPYLWLRDYAAAARAEDPGTRPAPERLREGITLDNVSYRYPGAARPALDGVSVHLPAGSVVALVGEYGSGKTTLVKLLCKFYRPSGGTVSIDGTDLAELDTELWRAWSSAAFQDFGRFRTTLGESIGLGDLPHARDVRRIRRAVAAADAGAFVAALPDGLDTELSRRFGGVDLSEGQWQKVALARASMRPGPLLFVLDEPTASLDASSEQQIFERYMARAREIAARTGAVTVIVTHRFSTATGADLILTLERGRLVEAGTHDELVALEGGRYADLYGIQAAAYSA</sequence>
<reference evidence="11" key="1">
    <citation type="submission" date="2023-07" db="EMBL/GenBank/DDBJ databases">
        <title>30 novel species of actinomycetes from the DSMZ collection.</title>
        <authorList>
            <person name="Nouioui I."/>
        </authorList>
    </citation>
    <scope>NUCLEOTIDE SEQUENCE [LARGE SCALE GENOMIC DNA]</scope>
    <source>
        <strain evidence="11">DSM 44938</strain>
    </source>
</reference>
<name>A0ABU2MQS7_9ACTN</name>
<feature type="domain" description="ABC transmembrane type-1" evidence="9">
    <location>
        <begin position="152"/>
        <end position="319"/>
    </location>
</feature>
<dbReference type="PANTHER" id="PTHR24221">
    <property type="entry name" value="ATP-BINDING CASSETTE SUB-FAMILY B"/>
    <property type="match status" value="1"/>
</dbReference>
<dbReference type="PANTHER" id="PTHR24221:SF654">
    <property type="entry name" value="ATP-BINDING CASSETTE SUB-FAMILY B MEMBER 6"/>
    <property type="match status" value="1"/>
</dbReference>
<keyword evidence="4 10" id="KW-0067">ATP-binding</keyword>
<feature type="transmembrane region" description="Helical" evidence="7">
    <location>
        <begin position="33"/>
        <end position="56"/>
    </location>
</feature>
<dbReference type="InterPro" id="IPR003593">
    <property type="entry name" value="AAA+_ATPase"/>
</dbReference>
<evidence type="ECO:0000259" key="8">
    <source>
        <dbReference type="PROSITE" id="PS50893"/>
    </source>
</evidence>
<dbReference type="RefSeq" id="WP_311705122.1">
    <property type="nucleotide sequence ID" value="NZ_JAVREL010000008.1"/>
</dbReference>
<dbReference type="GO" id="GO:0005524">
    <property type="term" value="F:ATP binding"/>
    <property type="evidence" value="ECO:0007669"/>
    <property type="project" value="UniProtKB-KW"/>
</dbReference>
<dbReference type="CDD" id="cd03228">
    <property type="entry name" value="ABCC_MRP_Like"/>
    <property type="match status" value="1"/>
</dbReference>
<evidence type="ECO:0000256" key="5">
    <source>
        <dbReference type="ARBA" id="ARBA00022989"/>
    </source>
</evidence>
<dbReference type="InterPro" id="IPR039421">
    <property type="entry name" value="Type_1_exporter"/>
</dbReference>
<dbReference type="Gene3D" id="1.20.1560.10">
    <property type="entry name" value="ABC transporter type 1, transmembrane domain"/>
    <property type="match status" value="1"/>
</dbReference>
<keyword evidence="2 7" id="KW-0812">Transmembrane</keyword>
<feature type="transmembrane region" description="Helical" evidence="7">
    <location>
        <begin position="165"/>
        <end position="188"/>
    </location>
</feature>
<dbReference type="PROSITE" id="PS50893">
    <property type="entry name" value="ABC_TRANSPORTER_2"/>
    <property type="match status" value="1"/>
</dbReference>
<evidence type="ECO:0000256" key="4">
    <source>
        <dbReference type="ARBA" id="ARBA00022840"/>
    </source>
</evidence>
<dbReference type="SMART" id="SM00382">
    <property type="entry name" value="AAA"/>
    <property type="match status" value="1"/>
</dbReference>
<proteinExistence type="predicted"/>
<evidence type="ECO:0000256" key="2">
    <source>
        <dbReference type="ARBA" id="ARBA00022692"/>
    </source>
</evidence>
<feature type="transmembrane region" description="Helical" evidence="7">
    <location>
        <begin position="259"/>
        <end position="281"/>
    </location>
</feature>
<dbReference type="SUPFAM" id="SSF52540">
    <property type="entry name" value="P-loop containing nucleoside triphosphate hydrolases"/>
    <property type="match status" value="1"/>
</dbReference>
<evidence type="ECO:0000259" key="9">
    <source>
        <dbReference type="PROSITE" id="PS50929"/>
    </source>
</evidence>
<feature type="domain" description="ABC transporter" evidence="8">
    <location>
        <begin position="355"/>
        <end position="601"/>
    </location>
</feature>
<dbReference type="Gene3D" id="3.40.50.300">
    <property type="entry name" value="P-loop containing nucleotide triphosphate hydrolases"/>
    <property type="match status" value="1"/>
</dbReference>
<keyword evidence="6 7" id="KW-0472">Membrane</keyword>
<protein>
    <submittedName>
        <fullName evidence="10">ABC transporter ATP-binding protein</fullName>
    </submittedName>
</protein>
<dbReference type="InterPro" id="IPR027417">
    <property type="entry name" value="P-loop_NTPase"/>
</dbReference>
<keyword evidence="11" id="KW-1185">Reference proteome</keyword>
<keyword evidence="3" id="KW-0547">Nucleotide-binding</keyword>
<evidence type="ECO:0000313" key="11">
    <source>
        <dbReference type="Proteomes" id="UP001183246"/>
    </source>
</evidence>
<feature type="transmembrane region" description="Helical" evidence="7">
    <location>
        <begin position="71"/>
        <end position="91"/>
    </location>
</feature>
<dbReference type="SUPFAM" id="SSF90123">
    <property type="entry name" value="ABC transporter transmembrane region"/>
    <property type="match status" value="1"/>
</dbReference>
<evidence type="ECO:0000256" key="3">
    <source>
        <dbReference type="ARBA" id="ARBA00022741"/>
    </source>
</evidence>